<dbReference type="PANTHER" id="PTHR34227:SF1">
    <property type="entry name" value="DIMETHYL SULFOXIDE REDUCTASE CHAPERONE-RELATED"/>
    <property type="match status" value="1"/>
</dbReference>
<dbReference type="AlphaFoldDB" id="A0A2J0YYX0"/>
<evidence type="ECO:0000256" key="1">
    <source>
        <dbReference type="ARBA" id="ARBA00023186"/>
    </source>
</evidence>
<dbReference type="SUPFAM" id="SSF89155">
    <property type="entry name" value="TorD-like"/>
    <property type="match status" value="1"/>
</dbReference>
<protein>
    <submittedName>
        <fullName evidence="3">Molecular chaperone TorD</fullName>
    </submittedName>
</protein>
<accession>A0A2J0YYX0</accession>
<evidence type="ECO:0000313" key="3">
    <source>
        <dbReference type="EMBL" id="PJR13364.1"/>
    </source>
</evidence>
<feature type="region of interest" description="Disordered" evidence="2">
    <location>
        <begin position="1"/>
        <end position="21"/>
    </location>
</feature>
<dbReference type="EMBL" id="NJGD01000010">
    <property type="protein sequence ID" value="PJR13364.1"/>
    <property type="molecule type" value="Genomic_DNA"/>
</dbReference>
<sequence length="235" mass="26122">MRNPFRQHGQGMMNPDLLSDQAWEQPDGADASIFGAGTDVLDDIDQARADEYALLASLLITPPDSESLARLSYLQDNSDAPLGRAHFALAQAAASYSHDAICREYSELFIGVGRGELLPYASYYLTGFLNERPLARLRADMARFGIERAEGNCEPEDHLASICEMMSGFACNHFAVSHDEEQDFFKRHVEPWAGRFFSDLEHAKAAKFYRSVGTVGRLFIEIDSEAFAMAARQNA</sequence>
<comment type="caution">
    <text evidence="3">The sequence shown here is derived from an EMBL/GenBank/DDBJ whole genome shotgun (WGS) entry which is preliminary data.</text>
</comment>
<dbReference type="InterPro" id="IPR020945">
    <property type="entry name" value="DMSO/NO3_reduct_chaperone"/>
</dbReference>
<dbReference type="PANTHER" id="PTHR34227">
    <property type="entry name" value="CHAPERONE PROTEIN YCDY"/>
    <property type="match status" value="1"/>
</dbReference>
<keyword evidence="1" id="KW-0143">Chaperone</keyword>
<organism evidence="3 4">
    <name type="scientific">Rhizobium meliloti</name>
    <name type="common">Ensifer meliloti</name>
    <name type="synonym">Sinorhizobium meliloti</name>
    <dbReference type="NCBI Taxonomy" id="382"/>
    <lineage>
        <taxon>Bacteria</taxon>
        <taxon>Pseudomonadati</taxon>
        <taxon>Pseudomonadota</taxon>
        <taxon>Alphaproteobacteria</taxon>
        <taxon>Hyphomicrobiales</taxon>
        <taxon>Rhizobiaceae</taxon>
        <taxon>Sinorhizobium/Ensifer group</taxon>
        <taxon>Sinorhizobium</taxon>
    </lineage>
</organism>
<dbReference type="Proteomes" id="UP000231987">
    <property type="component" value="Unassembled WGS sequence"/>
</dbReference>
<proteinExistence type="predicted"/>
<reference evidence="3 4" key="1">
    <citation type="submission" date="2017-06" db="EMBL/GenBank/DDBJ databases">
        <title>Ensifer strains isolated from leguminous trees and herbs display diverse denitrification phenotypes with some acting as strong N2O sinks.</title>
        <authorList>
            <person name="Woliy K."/>
            <person name="Mania D."/>
            <person name="Bakken L.R."/>
            <person name="Frostegard A."/>
        </authorList>
    </citation>
    <scope>NUCLEOTIDE SEQUENCE [LARGE SCALE GENOMIC DNA]</scope>
    <source>
        <strain evidence="3 4">AC50a</strain>
    </source>
</reference>
<evidence type="ECO:0000313" key="4">
    <source>
        <dbReference type="Proteomes" id="UP000231987"/>
    </source>
</evidence>
<dbReference type="Pfam" id="PF02613">
    <property type="entry name" value="Nitrate_red_del"/>
    <property type="match status" value="1"/>
</dbReference>
<dbReference type="InterPro" id="IPR036411">
    <property type="entry name" value="TorD-like_sf"/>
</dbReference>
<evidence type="ECO:0000256" key="2">
    <source>
        <dbReference type="SAM" id="MobiDB-lite"/>
    </source>
</evidence>
<dbReference type="InterPro" id="IPR050289">
    <property type="entry name" value="TorD/DmsD_chaperones"/>
</dbReference>
<dbReference type="Gene3D" id="1.10.3480.10">
    <property type="entry name" value="TorD-like"/>
    <property type="match status" value="1"/>
</dbReference>
<gene>
    <name evidence="3" type="ORF">CEJ86_21700</name>
</gene>
<name>A0A2J0YYX0_RHIML</name>